<evidence type="ECO:0000313" key="1">
    <source>
        <dbReference type="EMBL" id="GGN32262.1"/>
    </source>
</evidence>
<comment type="caution">
    <text evidence="1">The sequence shown here is derived from an EMBL/GenBank/DDBJ whole genome shotgun (WGS) entry which is preliminary data.</text>
</comment>
<reference evidence="2" key="1">
    <citation type="journal article" date="2019" name="Int. J. Syst. Evol. Microbiol.">
        <title>The Global Catalogue of Microorganisms (GCM) 10K type strain sequencing project: providing services to taxonomists for standard genome sequencing and annotation.</title>
        <authorList>
            <consortium name="The Broad Institute Genomics Platform"/>
            <consortium name="The Broad Institute Genome Sequencing Center for Infectious Disease"/>
            <person name="Wu L."/>
            <person name="Ma J."/>
        </authorList>
    </citation>
    <scope>NUCLEOTIDE SEQUENCE [LARGE SCALE GENOMIC DNA]</scope>
    <source>
        <strain evidence="2">JCM 16918</strain>
    </source>
</reference>
<keyword evidence="2" id="KW-1185">Reference proteome</keyword>
<evidence type="ECO:0000313" key="2">
    <source>
        <dbReference type="Proteomes" id="UP000645517"/>
    </source>
</evidence>
<protein>
    <submittedName>
        <fullName evidence="1">Uncharacterized protein</fullName>
    </submittedName>
</protein>
<sequence>MALEAITGELSKFRFKVVGARPAKPLTRPADMSTDPVPAGVHILPELTTSTITAQVATNSIPTPKMYGTPKAGESMTWAEPKPGEASWSGSLSGLVLPTEPERAAMIALQNALGQYVWIERALDGDTTPEGGYVIITSRGMPVPVEGNVTFDVGFTGYGPNFLDVTNIA</sequence>
<dbReference type="EMBL" id="BMOR01000002">
    <property type="protein sequence ID" value="GGN32262.1"/>
    <property type="molecule type" value="Genomic_DNA"/>
</dbReference>
<accession>A0ABQ2IWK9</accession>
<gene>
    <name evidence="1" type="ORF">GCM10010842_08790</name>
</gene>
<organism evidence="1 2">
    <name type="scientific">Deinococcus daejeonensis</name>
    <dbReference type="NCBI Taxonomy" id="1007098"/>
    <lineage>
        <taxon>Bacteria</taxon>
        <taxon>Thermotogati</taxon>
        <taxon>Deinococcota</taxon>
        <taxon>Deinococci</taxon>
        <taxon>Deinococcales</taxon>
        <taxon>Deinococcaceae</taxon>
        <taxon>Deinococcus</taxon>
    </lineage>
</organism>
<dbReference type="RefSeq" id="WP_189054397.1">
    <property type="nucleotide sequence ID" value="NZ_BMOR01000002.1"/>
</dbReference>
<dbReference type="Proteomes" id="UP000645517">
    <property type="component" value="Unassembled WGS sequence"/>
</dbReference>
<name>A0ABQ2IWK9_9DEIO</name>
<proteinExistence type="predicted"/>